<dbReference type="InterPro" id="IPR029032">
    <property type="entry name" value="AhpD-like"/>
</dbReference>
<evidence type="ECO:0000313" key="2">
    <source>
        <dbReference type="EMBL" id="KAK5987482.1"/>
    </source>
</evidence>
<dbReference type="PANTHER" id="PTHR34846">
    <property type="entry name" value="4-CARBOXYMUCONOLACTONE DECARBOXYLASE FAMILY PROTEIN (AFU_ORTHOLOGUE AFUA_6G11590)"/>
    <property type="match status" value="1"/>
</dbReference>
<evidence type="ECO:0000256" key="1">
    <source>
        <dbReference type="SAM" id="MobiDB-lite"/>
    </source>
</evidence>
<dbReference type="Gene3D" id="1.20.1290.10">
    <property type="entry name" value="AhpD-like"/>
    <property type="match status" value="1"/>
</dbReference>
<evidence type="ECO:0008006" key="4">
    <source>
        <dbReference type="Google" id="ProtNLM"/>
    </source>
</evidence>
<organism evidence="2 3">
    <name type="scientific">Cladobotryum mycophilum</name>
    <dbReference type="NCBI Taxonomy" id="491253"/>
    <lineage>
        <taxon>Eukaryota</taxon>
        <taxon>Fungi</taxon>
        <taxon>Dikarya</taxon>
        <taxon>Ascomycota</taxon>
        <taxon>Pezizomycotina</taxon>
        <taxon>Sordariomycetes</taxon>
        <taxon>Hypocreomycetidae</taxon>
        <taxon>Hypocreales</taxon>
        <taxon>Hypocreaceae</taxon>
        <taxon>Cladobotryum</taxon>
    </lineage>
</organism>
<proteinExistence type="predicted"/>
<gene>
    <name evidence="2" type="ORF">PT974_11612</name>
</gene>
<dbReference type="SUPFAM" id="SSF69118">
    <property type="entry name" value="AhpD-like"/>
    <property type="match status" value="1"/>
</dbReference>
<sequence length="193" mass="21492">MRLPYVSDPPPTSSPEEEAIVQRTRDRRAPRPLQLLDLALLHSAPVTDGWNSFIGAIRTRTSLADDIREIAISRVAYVNKAWYEWNHHAPLVVQAGVDPSLLDALKQDELSEKPAGLNDKQWAVLLYTDEMTRNVEVKDETFALLHKQFSDKEVVEITATVAGYNCVSRFLVALNVAEKNGTGPSDAHNVPAH</sequence>
<feature type="region of interest" description="Disordered" evidence="1">
    <location>
        <begin position="1"/>
        <end position="26"/>
    </location>
</feature>
<keyword evidence="3" id="KW-1185">Reference proteome</keyword>
<name>A0ABR0S6K3_9HYPO</name>
<comment type="caution">
    <text evidence="2">The sequence shown here is derived from an EMBL/GenBank/DDBJ whole genome shotgun (WGS) entry which is preliminary data.</text>
</comment>
<accession>A0ABR0S6K3</accession>
<reference evidence="2 3" key="1">
    <citation type="submission" date="2024-01" db="EMBL/GenBank/DDBJ databases">
        <title>Complete genome of Cladobotryum mycophilum ATHUM6906.</title>
        <authorList>
            <person name="Christinaki A.C."/>
            <person name="Myridakis A.I."/>
            <person name="Kouvelis V.N."/>
        </authorList>
    </citation>
    <scope>NUCLEOTIDE SEQUENCE [LARGE SCALE GENOMIC DNA]</scope>
    <source>
        <strain evidence="2 3">ATHUM6906</strain>
    </source>
</reference>
<protein>
    <recommendedName>
        <fullName evidence="4">Carboxymuconolactone decarboxylase-like domain-containing protein</fullName>
    </recommendedName>
</protein>
<dbReference type="Proteomes" id="UP001338125">
    <property type="component" value="Unassembled WGS sequence"/>
</dbReference>
<dbReference type="EMBL" id="JAVFKD010000016">
    <property type="protein sequence ID" value="KAK5987482.1"/>
    <property type="molecule type" value="Genomic_DNA"/>
</dbReference>
<evidence type="ECO:0000313" key="3">
    <source>
        <dbReference type="Proteomes" id="UP001338125"/>
    </source>
</evidence>
<dbReference type="PANTHER" id="PTHR34846:SF11">
    <property type="entry name" value="4-CARBOXYMUCONOLACTONE DECARBOXYLASE FAMILY PROTEIN (AFU_ORTHOLOGUE AFUA_6G11590)"/>
    <property type="match status" value="1"/>
</dbReference>